<evidence type="ECO:0000313" key="11">
    <source>
        <dbReference type="Proteomes" id="UP000663918"/>
    </source>
</evidence>
<accession>A0A975BYD4</accession>
<dbReference type="InterPro" id="IPR039420">
    <property type="entry name" value="WalR-like"/>
</dbReference>
<dbReference type="Pfam" id="PF00486">
    <property type="entry name" value="Trans_reg_C"/>
    <property type="match status" value="1"/>
</dbReference>
<dbReference type="SUPFAM" id="SSF46894">
    <property type="entry name" value="C-terminal effector domain of the bipartite response regulators"/>
    <property type="match status" value="1"/>
</dbReference>
<dbReference type="GO" id="GO:0000976">
    <property type="term" value="F:transcription cis-regulatory region binding"/>
    <property type="evidence" value="ECO:0007669"/>
    <property type="project" value="TreeGrafter"/>
</dbReference>
<feature type="DNA-binding region" description="OmpR/PhoB-type" evidence="7">
    <location>
        <begin position="131"/>
        <end position="230"/>
    </location>
</feature>
<dbReference type="InterPro" id="IPR001867">
    <property type="entry name" value="OmpR/PhoB-type_DNA-bd"/>
</dbReference>
<feature type="domain" description="OmpR/PhoB-type" evidence="9">
    <location>
        <begin position="131"/>
        <end position="230"/>
    </location>
</feature>
<keyword evidence="11" id="KW-1185">Reference proteome</keyword>
<dbReference type="Gene3D" id="1.10.10.10">
    <property type="entry name" value="Winged helix-like DNA-binding domain superfamily/Winged helix DNA-binding domain"/>
    <property type="match status" value="1"/>
</dbReference>
<dbReference type="SUPFAM" id="SSF52172">
    <property type="entry name" value="CheY-like"/>
    <property type="match status" value="1"/>
</dbReference>
<dbReference type="Proteomes" id="UP000663918">
    <property type="component" value="Chromosome"/>
</dbReference>
<evidence type="ECO:0000313" key="10">
    <source>
        <dbReference type="EMBL" id="QTC89943.1"/>
    </source>
</evidence>
<dbReference type="AlphaFoldDB" id="A0A975BYD4"/>
<evidence type="ECO:0000259" key="9">
    <source>
        <dbReference type="PROSITE" id="PS51755"/>
    </source>
</evidence>
<keyword evidence="4 7" id="KW-0238">DNA-binding</keyword>
<keyword evidence="5" id="KW-0804">Transcription</keyword>
<evidence type="ECO:0000259" key="8">
    <source>
        <dbReference type="PROSITE" id="PS50110"/>
    </source>
</evidence>
<dbReference type="InterPro" id="IPR036388">
    <property type="entry name" value="WH-like_DNA-bd_sf"/>
</dbReference>
<dbReference type="Pfam" id="PF00072">
    <property type="entry name" value="Response_reg"/>
    <property type="match status" value="1"/>
</dbReference>
<dbReference type="RefSeq" id="WP_207868358.1">
    <property type="nucleotide sequence ID" value="NZ_CP062222.1"/>
</dbReference>
<keyword evidence="2" id="KW-0902">Two-component regulatory system</keyword>
<dbReference type="CDD" id="cd00383">
    <property type="entry name" value="trans_reg_C"/>
    <property type="match status" value="1"/>
</dbReference>
<protein>
    <submittedName>
        <fullName evidence="10">Response regulator transcription factor</fullName>
    </submittedName>
</protein>
<dbReference type="GO" id="GO:0005829">
    <property type="term" value="C:cytosol"/>
    <property type="evidence" value="ECO:0007669"/>
    <property type="project" value="TreeGrafter"/>
</dbReference>
<gene>
    <name evidence="10" type="ORF">IFJ75_11630</name>
</gene>
<dbReference type="InterPro" id="IPR001789">
    <property type="entry name" value="Sig_transdc_resp-reg_receiver"/>
</dbReference>
<dbReference type="GO" id="GO:0006355">
    <property type="term" value="P:regulation of DNA-templated transcription"/>
    <property type="evidence" value="ECO:0007669"/>
    <property type="project" value="InterPro"/>
</dbReference>
<evidence type="ECO:0000256" key="5">
    <source>
        <dbReference type="ARBA" id="ARBA00023163"/>
    </source>
</evidence>
<dbReference type="GO" id="GO:0032993">
    <property type="term" value="C:protein-DNA complex"/>
    <property type="evidence" value="ECO:0007669"/>
    <property type="project" value="TreeGrafter"/>
</dbReference>
<evidence type="ECO:0000256" key="2">
    <source>
        <dbReference type="ARBA" id="ARBA00023012"/>
    </source>
</evidence>
<keyword evidence="1 6" id="KW-0597">Phosphoprotein</keyword>
<reference evidence="10" key="1">
    <citation type="submission" date="2020-09" db="EMBL/GenBank/DDBJ databases">
        <title>Brevundimonas sp. LVF2 isolated from a puddle in Goettingen, Germany.</title>
        <authorList>
            <person name="Friedrich I."/>
            <person name="Klassen A."/>
            <person name="Hannes N."/>
            <person name="Schneider D."/>
            <person name="Hertel R."/>
            <person name="Daniel R."/>
        </authorList>
    </citation>
    <scope>NUCLEOTIDE SEQUENCE</scope>
    <source>
        <strain evidence="10">LVF2</strain>
    </source>
</reference>
<sequence>MHSSSSPAILIVDEAHDHRDPLCGYLGRQGFVTRCANTLPEMERRLKEDRPDLILLDVSMRGGDGLALCRRLSEMGPPVIVASALGEDTDRILGLEMGAQDYLTKPYNPRELLARIRAVLRRARPPQAGAASVLTFAGLQLDLLRRRLVKADGESTALTPNEFNLLRTFAENPGRALTRAQLINSAHEGETEVRDRAINVQISRLRKRLRDESGHDLIVTLRGKGYVFDAQVARQ</sequence>
<organism evidence="10 11">
    <name type="scientific">Brevundimonas goettingensis</name>
    <dbReference type="NCBI Taxonomy" id="2774190"/>
    <lineage>
        <taxon>Bacteria</taxon>
        <taxon>Pseudomonadati</taxon>
        <taxon>Pseudomonadota</taxon>
        <taxon>Alphaproteobacteria</taxon>
        <taxon>Caulobacterales</taxon>
        <taxon>Caulobacteraceae</taxon>
        <taxon>Brevundimonas</taxon>
    </lineage>
</organism>
<dbReference type="KEGG" id="bgoe:IFJ75_11630"/>
<feature type="domain" description="Response regulatory" evidence="8">
    <location>
        <begin position="8"/>
        <end position="120"/>
    </location>
</feature>
<dbReference type="SMART" id="SM00862">
    <property type="entry name" value="Trans_reg_C"/>
    <property type="match status" value="1"/>
</dbReference>
<evidence type="ECO:0000256" key="4">
    <source>
        <dbReference type="ARBA" id="ARBA00023125"/>
    </source>
</evidence>
<dbReference type="PANTHER" id="PTHR48111:SF4">
    <property type="entry name" value="DNA-BINDING DUAL TRANSCRIPTIONAL REGULATOR OMPR"/>
    <property type="match status" value="1"/>
</dbReference>
<dbReference type="PROSITE" id="PS50110">
    <property type="entry name" value="RESPONSE_REGULATORY"/>
    <property type="match status" value="1"/>
</dbReference>
<evidence type="ECO:0000256" key="3">
    <source>
        <dbReference type="ARBA" id="ARBA00023015"/>
    </source>
</evidence>
<dbReference type="EMBL" id="CP062222">
    <property type="protein sequence ID" value="QTC89943.1"/>
    <property type="molecule type" value="Genomic_DNA"/>
</dbReference>
<dbReference type="Gene3D" id="3.40.50.2300">
    <property type="match status" value="1"/>
</dbReference>
<name>A0A975BYD4_9CAUL</name>
<evidence type="ECO:0000256" key="1">
    <source>
        <dbReference type="ARBA" id="ARBA00022553"/>
    </source>
</evidence>
<dbReference type="PANTHER" id="PTHR48111">
    <property type="entry name" value="REGULATOR OF RPOS"/>
    <property type="match status" value="1"/>
</dbReference>
<dbReference type="InterPro" id="IPR016032">
    <property type="entry name" value="Sig_transdc_resp-reg_C-effctor"/>
</dbReference>
<dbReference type="SMART" id="SM00448">
    <property type="entry name" value="REC"/>
    <property type="match status" value="1"/>
</dbReference>
<dbReference type="Gene3D" id="6.10.250.690">
    <property type="match status" value="1"/>
</dbReference>
<feature type="modified residue" description="4-aspartylphosphate" evidence="6">
    <location>
        <position position="57"/>
    </location>
</feature>
<dbReference type="PROSITE" id="PS51755">
    <property type="entry name" value="OMPR_PHOB"/>
    <property type="match status" value="1"/>
</dbReference>
<dbReference type="InterPro" id="IPR011006">
    <property type="entry name" value="CheY-like_superfamily"/>
</dbReference>
<evidence type="ECO:0000256" key="7">
    <source>
        <dbReference type="PROSITE-ProRule" id="PRU01091"/>
    </source>
</evidence>
<dbReference type="GO" id="GO:0000156">
    <property type="term" value="F:phosphorelay response regulator activity"/>
    <property type="evidence" value="ECO:0007669"/>
    <property type="project" value="TreeGrafter"/>
</dbReference>
<evidence type="ECO:0000256" key="6">
    <source>
        <dbReference type="PROSITE-ProRule" id="PRU00169"/>
    </source>
</evidence>
<proteinExistence type="predicted"/>
<keyword evidence="3" id="KW-0805">Transcription regulation</keyword>